<evidence type="ECO:0000256" key="4">
    <source>
        <dbReference type="ARBA" id="ARBA00022679"/>
    </source>
</evidence>
<feature type="domain" description="Histidine kinase" evidence="10">
    <location>
        <begin position="668"/>
        <end position="899"/>
    </location>
</feature>
<dbReference type="PROSITE" id="PS51371">
    <property type="entry name" value="CBS"/>
    <property type="match status" value="2"/>
</dbReference>
<feature type="domain" description="PAS" evidence="12">
    <location>
        <begin position="283"/>
        <end position="348"/>
    </location>
</feature>
<evidence type="ECO:0000256" key="3">
    <source>
        <dbReference type="ARBA" id="ARBA00022553"/>
    </source>
</evidence>
<dbReference type="PROSITE" id="PS50112">
    <property type="entry name" value="PAS"/>
    <property type="match status" value="3"/>
</dbReference>
<evidence type="ECO:0000256" key="7">
    <source>
        <dbReference type="PROSITE-ProRule" id="PRU00169"/>
    </source>
</evidence>
<feature type="domain" description="PAS" evidence="12">
    <location>
        <begin position="416"/>
        <end position="459"/>
    </location>
</feature>
<dbReference type="SUPFAM" id="SSF47384">
    <property type="entry name" value="Homodimeric domain of signal transducing histidine kinase"/>
    <property type="match status" value="1"/>
</dbReference>
<evidence type="ECO:0000259" key="13">
    <source>
        <dbReference type="PROSITE" id="PS50113"/>
    </source>
</evidence>
<dbReference type="Proteomes" id="UP000738376">
    <property type="component" value="Unassembled WGS sequence"/>
</dbReference>
<keyword evidence="5" id="KW-0418">Kinase</keyword>
<evidence type="ECO:0000256" key="1">
    <source>
        <dbReference type="ARBA" id="ARBA00000085"/>
    </source>
</evidence>
<dbReference type="Gene3D" id="3.30.565.10">
    <property type="entry name" value="Histidine kinase-like ATPase, C-terminal domain"/>
    <property type="match status" value="1"/>
</dbReference>
<dbReference type="Pfam" id="PF08448">
    <property type="entry name" value="PAS_4"/>
    <property type="match status" value="1"/>
</dbReference>
<dbReference type="InterPro" id="IPR001789">
    <property type="entry name" value="Sig_transdc_resp-reg_receiver"/>
</dbReference>
<feature type="domain" description="CBS" evidence="14">
    <location>
        <begin position="8"/>
        <end position="67"/>
    </location>
</feature>
<dbReference type="SUPFAM" id="SSF55874">
    <property type="entry name" value="ATPase domain of HSP90 chaperone/DNA topoisomerase II/histidine kinase"/>
    <property type="match status" value="1"/>
</dbReference>
<evidence type="ECO:0000259" key="11">
    <source>
        <dbReference type="PROSITE" id="PS50110"/>
    </source>
</evidence>
<feature type="domain" description="CBS" evidence="14">
    <location>
        <begin position="73"/>
        <end position="131"/>
    </location>
</feature>
<dbReference type="InterPro" id="IPR035965">
    <property type="entry name" value="PAS-like_dom_sf"/>
</dbReference>
<evidence type="ECO:0000313" key="15">
    <source>
        <dbReference type="EMBL" id="NMF58139.1"/>
    </source>
</evidence>
<dbReference type="SMART" id="SM00086">
    <property type="entry name" value="PAC"/>
    <property type="match status" value="3"/>
</dbReference>
<dbReference type="SMART" id="SM00448">
    <property type="entry name" value="REC"/>
    <property type="match status" value="1"/>
</dbReference>
<dbReference type="InterPro" id="IPR011006">
    <property type="entry name" value="CheY-like_superfamily"/>
</dbReference>
<dbReference type="PANTHER" id="PTHR43047">
    <property type="entry name" value="TWO-COMPONENT HISTIDINE PROTEIN KINASE"/>
    <property type="match status" value="1"/>
</dbReference>
<dbReference type="SMART" id="SM00387">
    <property type="entry name" value="HATPase_c"/>
    <property type="match status" value="1"/>
</dbReference>
<reference evidence="15 16" key="1">
    <citation type="submission" date="2020-03" db="EMBL/GenBank/DDBJ databases">
        <title>Draft Genome Sequence of 2-Methylisoborneol Producing Pseudanabaena yagii Strain GIHE-NHR1 Isolated from North Han River in South Korea.</title>
        <authorList>
            <person name="Jeong J."/>
        </authorList>
    </citation>
    <scope>NUCLEOTIDE SEQUENCE [LARGE SCALE GENOMIC DNA]</scope>
    <source>
        <strain evidence="15 16">GIHE-NHR1</strain>
    </source>
</reference>
<evidence type="ECO:0000256" key="6">
    <source>
        <dbReference type="ARBA" id="ARBA00023012"/>
    </source>
</evidence>
<dbReference type="Gene3D" id="3.30.450.20">
    <property type="entry name" value="PAS domain"/>
    <property type="match status" value="5"/>
</dbReference>
<dbReference type="InterPro" id="IPR004358">
    <property type="entry name" value="Sig_transdc_His_kin-like_C"/>
</dbReference>
<dbReference type="EC" id="2.7.13.3" evidence="2"/>
<sequence length="1054" mass="118528">MSNNLDWINDKSPITIAAHTPVLQAISLMGQAQSGCVLAMEGETLVGILTEQDIVQLCAAGINLGDTKTADVMHQSPITIRRSQIRKPDEVMVLLQKHQINYLPVLDDQGYPMGVITTKNLLTAITNELASRKISEQKNQRLHEKIIAKIIQKNRELRQTEQRFSFALQNAPIVVFHQDRDLRYTWIYNPALGYKANEVIGKLDSDIMPTDATARQLTEIKQRVLDTGLRERHEVAIPSEQITQYYDLTVEPLLDKSGAVIGVSCAALDISNIKQAQVKLQESQYFAQRIVDVSPDIIYIYDLQEGCNVYVNSAISSILGYTSEEIQAMGSDLFSIIIHPDDVKKVVESQKKFDTTKDGTIVEIEYRARHANGEWRWLYDRSSVFARDADGKVKQTVGNSQNITKRKLAEQRLKEIEMQQRTILEHLPAGVIITEGADQKMRYYNPCFKQLFGYSFSEVSTFEKWLPLAYPDPEYREWVATTINQQLAEAIREHRDPEPIESRITAKNGSVKHVNVYCTIIDELHFITFVDLTSHYQTAIALQESEQHLQTIVSQSSDGIVILNQQGRIIFANPAAEKIFNLHIGELKDVDLGIPITIDRPFEMDFHTSTGKVKIAEVLVTKIEWDNELSYLTSIRDITDRKQVEEQLLLANTELIRATRLKDEFLANMSHELRTPLNAILGMAESLQDEILGALNERQKKSVNTIERSGYHLLELINDILDLAKIEAGKLELHLQENIVQTICNDSLTFVRQLALKKNIRLLTQIPSNPISICVDELRIRQALINLLTNAVKFTPEDGSITLEVQTIHIPHLDTQNNFPQDFIDFSVIDTGIGIAQKDIGRLFQTFVQIDSDLNRKYTGTGLGLSLVKRIAELHHGTVFLESKVNEGSKFTIRLPYDPSLYSPLPQTPVADPSTSSISASSSSPLTTEAGINSKLILIVDDNEANISSMWDYLRSRGYRLLAAHNGQAAVDLANAEKPNLILMDIQMPEMDGLEAIKIIRTNPELIATPIIALTALAMSGDRERCLQVGATEYLTKPVKLKHLSETIQTLLSS</sequence>
<dbReference type="SMART" id="SM00388">
    <property type="entry name" value="HisKA"/>
    <property type="match status" value="1"/>
</dbReference>
<dbReference type="InterPro" id="IPR036890">
    <property type="entry name" value="HATPase_C_sf"/>
</dbReference>
<keyword evidence="8" id="KW-0129">CBS domain</keyword>
<evidence type="ECO:0000256" key="5">
    <source>
        <dbReference type="ARBA" id="ARBA00022777"/>
    </source>
</evidence>
<dbReference type="Pfam" id="PF08447">
    <property type="entry name" value="PAS_3"/>
    <property type="match status" value="1"/>
</dbReference>
<evidence type="ECO:0000256" key="8">
    <source>
        <dbReference type="PROSITE-ProRule" id="PRU00703"/>
    </source>
</evidence>
<dbReference type="Pfam" id="PF13188">
    <property type="entry name" value="PAS_8"/>
    <property type="match status" value="2"/>
</dbReference>
<evidence type="ECO:0000313" key="16">
    <source>
        <dbReference type="Proteomes" id="UP000738376"/>
    </source>
</evidence>
<dbReference type="InterPro" id="IPR003661">
    <property type="entry name" value="HisK_dim/P_dom"/>
</dbReference>
<keyword evidence="4" id="KW-0808">Transferase</keyword>
<evidence type="ECO:0000259" key="14">
    <source>
        <dbReference type="PROSITE" id="PS51371"/>
    </source>
</evidence>
<evidence type="ECO:0000259" key="12">
    <source>
        <dbReference type="PROSITE" id="PS50112"/>
    </source>
</evidence>
<dbReference type="Pfam" id="PF00571">
    <property type="entry name" value="CBS"/>
    <property type="match status" value="2"/>
</dbReference>
<dbReference type="NCBIfam" id="TIGR00229">
    <property type="entry name" value="sensory_box"/>
    <property type="match status" value="4"/>
</dbReference>
<dbReference type="Pfam" id="PF00512">
    <property type="entry name" value="HisKA"/>
    <property type="match status" value="1"/>
</dbReference>
<dbReference type="InterPro" id="IPR000700">
    <property type="entry name" value="PAS-assoc_C"/>
</dbReference>
<dbReference type="SMART" id="SM00116">
    <property type="entry name" value="CBS"/>
    <property type="match status" value="2"/>
</dbReference>
<dbReference type="Gene3D" id="1.10.287.130">
    <property type="match status" value="1"/>
</dbReference>
<dbReference type="PROSITE" id="PS50110">
    <property type="entry name" value="RESPONSE_REGULATORY"/>
    <property type="match status" value="1"/>
</dbReference>
<keyword evidence="3 7" id="KW-0597">Phosphoprotein</keyword>
<dbReference type="InterPro" id="IPR036097">
    <property type="entry name" value="HisK_dim/P_sf"/>
</dbReference>
<feature type="region of interest" description="Disordered" evidence="9">
    <location>
        <begin position="904"/>
        <end position="927"/>
    </location>
</feature>
<dbReference type="PROSITE" id="PS50113">
    <property type="entry name" value="PAC"/>
    <property type="match status" value="2"/>
</dbReference>
<dbReference type="InterPro" id="IPR005467">
    <property type="entry name" value="His_kinase_dom"/>
</dbReference>
<keyword evidence="6" id="KW-0902">Two-component regulatory system</keyword>
<dbReference type="PROSITE" id="PS50109">
    <property type="entry name" value="HIS_KIN"/>
    <property type="match status" value="1"/>
</dbReference>
<name>A0ABX1LTN8_9CYAN</name>
<dbReference type="RefSeq" id="WP_169363076.1">
    <property type="nucleotide sequence ID" value="NZ_JAAVJL010000001.1"/>
</dbReference>
<comment type="caution">
    <text evidence="15">The sequence shown here is derived from an EMBL/GenBank/DDBJ whole genome shotgun (WGS) entry which is preliminary data.</text>
</comment>
<dbReference type="PANTHER" id="PTHR43047:SF63">
    <property type="entry name" value="HISTIDINE KINASE"/>
    <property type="match status" value="1"/>
</dbReference>
<dbReference type="InterPro" id="IPR046342">
    <property type="entry name" value="CBS_dom_sf"/>
</dbReference>
<dbReference type="EMBL" id="JAAVJL010000001">
    <property type="protein sequence ID" value="NMF58139.1"/>
    <property type="molecule type" value="Genomic_DNA"/>
</dbReference>
<dbReference type="InterPro" id="IPR013656">
    <property type="entry name" value="PAS_4"/>
</dbReference>
<dbReference type="InterPro" id="IPR000014">
    <property type="entry name" value="PAS"/>
</dbReference>
<feature type="domain" description="PAC" evidence="13">
    <location>
        <begin position="231"/>
        <end position="282"/>
    </location>
</feature>
<comment type="catalytic activity">
    <reaction evidence="1">
        <text>ATP + protein L-histidine = ADP + protein N-phospho-L-histidine.</text>
        <dbReference type="EC" id="2.7.13.3"/>
    </reaction>
</comment>
<dbReference type="CDD" id="cd16922">
    <property type="entry name" value="HATPase_EvgS-ArcB-TorS-like"/>
    <property type="match status" value="1"/>
</dbReference>
<dbReference type="Gene3D" id="3.10.580.10">
    <property type="entry name" value="CBS-domain"/>
    <property type="match status" value="1"/>
</dbReference>
<keyword evidence="16" id="KW-1185">Reference proteome</keyword>
<dbReference type="Gene3D" id="3.40.50.2300">
    <property type="match status" value="1"/>
</dbReference>
<feature type="domain" description="Response regulatory" evidence="11">
    <location>
        <begin position="936"/>
        <end position="1052"/>
    </location>
</feature>
<feature type="domain" description="PAS" evidence="12">
    <location>
        <begin position="545"/>
        <end position="587"/>
    </location>
</feature>
<dbReference type="Pfam" id="PF00072">
    <property type="entry name" value="Response_reg"/>
    <property type="match status" value="1"/>
</dbReference>
<dbReference type="SUPFAM" id="SSF52172">
    <property type="entry name" value="CheY-like"/>
    <property type="match status" value="1"/>
</dbReference>
<dbReference type="InterPro" id="IPR001610">
    <property type="entry name" value="PAC"/>
</dbReference>
<dbReference type="Pfam" id="PF02518">
    <property type="entry name" value="HATPase_c"/>
    <property type="match status" value="1"/>
</dbReference>
<feature type="compositionally biased region" description="Low complexity" evidence="9">
    <location>
        <begin position="914"/>
        <end position="924"/>
    </location>
</feature>
<dbReference type="InterPro" id="IPR000644">
    <property type="entry name" value="CBS_dom"/>
</dbReference>
<evidence type="ECO:0000256" key="9">
    <source>
        <dbReference type="SAM" id="MobiDB-lite"/>
    </source>
</evidence>
<dbReference type="InterPro" id="IPR003594">
    <property type="entry name" value="HATPase_dom"/>
</dbReference>
<organism evidence="15 16">
    <name type="scientific">Pseudanabaena yagii GIHE-NHR1</name>
    <dbReference type="NCBI Taxonomy" id="2722753"/>
    <lineage>
        <taxon>Bacteria</taxon>
        <taxon>Bacillati</taxon>
        <taxon>Cyanobacteriota</taxon>
        <taxon>Cyanophyceae</taxon>
        <taxon>Pseudanabaenales</taxon>
        <taxon>Pseudanabaenaceae</taxon>
        <taxon>Pseudanabaena</taxon>
        <taxon>Pseudanabaena yagii</taxon>
    </lineage>
</organism>
<feature type="domain" description="PAC" evidence="13">
    <location>
        <begin position="362"/>
        <end position="415"/>
    </location>
</feature>
<evidence type="ECO:0000256" key="2">
    <source>
        <dbReference type="ARBA" id="ARBA00012438"/>
    </source>
</evidence>
<gene>
    <name evidence="15" type="ORF">HC246_08910</name>
</gene>
<proteinExistence type="predicted"/>
<protein>
    <recommendedName>
        <fullName evidence="2">histidine kinase</fullName>
        <ecNumber evidence="2">2.7.13.3</ecNumber>
    </recommendedName>
</protein>
<dbReference type="PRINTS" id="PR00344">
    <property type="entry name" value="BCTRLSENSOR"/>
</dbReference>
<evidence type="ECO:0000259" key="10">
    <source>
        <dbReference type="PROSITE" id="PS50109"/>
    </source>
</evidence>
<dbReference type="InterPro" id="IPR013655">
    <property type="entry name" value="PAS_fold_3"/>
</dbReference>
<dbReference type="SMART" id="SM00091">
    <property type="entry name" value="PAS"/>
    <property type="match status" value="4"/>
</dbReference>
<dbReference type="SUPFAM" id="SSF54631">
    <property type="entry name" value="CBS-domain pair"/>
    <property type="match status" value="1"/>
</dbReference>
<dbReference type="SUPFAM" id="SSF55785">
    <property type="entry name" value="PYP-like sensor domain (PAS domain)"/>
    <property type="match status" value="4"/>
</dbReference>
<accession>A0ABX1LTN8</accession>
<feature type="modified residue" description="4-aspartylphosphate" evidence="7">
    <location>
        <position position="985"/>
    </location>
</feature>
<dbReference type="CDD" id="cd00082">
    <property type="entry name" value="HisKA"/>
    <property type="match status" value="1"/>
</dbReference>
<dbReference type="CDD" id="cd00130">
    <property type="entry name" value="PAS"/>
    <property type="match status" value="3"/>
</dbReference>